<proteinExistence type="predicted"/>
<reference evidence="2" key="1">
    <citation type="journal article" date="2019" name="Int. J. Syst. Evol. Microbiol.">
        <title>The Global Catalogue of Microorganisms (GCM) 10K type strain sequencing project: providing services to taxonomists for standard genome sequencing and annotation.</title>
        <authorList>
            <consortium name="The Broad Institute Genomics Platform"/>
            <consortium name="The Broad Institute Genome Sequencing Center for Infectious Disease"/>
            <person name="Wu L."/>
            <person name="Ma J."/>
        </authorList>
    </citation>
    <scope>NUCLEOTIDE SEQUENCE [LARGE SCALE GENOMIC DNA]</scope>
    <source>
        <strain evidence="2">JCM 17342</strain>
    </source>
</reference>
<comment type="caution">
    <text evidence="1">The sequence shown here is derived from an EMBL/GenBank/DDBJ whole genome shotgun (WGS) entry which is preliminary data.</text>
</comment>
<evidence type="ECO:0000313" key="1">
    <source>
        <dbReference type="EMBL" id="GAA4010202.1"/>
    </source>
</evidence>
<dbReference type="Proteomes" id="UP001501747">
    <property type="component" value="Unassembled WGS sequence"/>
</dbReference>
<evidence type="ECO:0000313" key="2">
    <source>
        <dbReference type="Proteomes" id="UP001501747"/>
    </source>
</evidence>
<evidence type="ECO:0008006" key="3">
    <source>
        <dbReference type="Google" id="ProtNLM"/>
    </source>
</evidence>
<dbReference type="EMBL" id="BAABAL010000012">
    <property type="protein sequence ID" value="GAA4010202.1"/>
    <property type="molecule type" value="Genomic_DNA"/>
</dbReference>
<organism evidence="1 2">
    <name type="scientific">Allokutzneria multivorans</name>
    <dbReference type="NCBI Taxonomy" id="1142134"/>
    <lineage>
        <taxon>Bacteria</taxon>
        <taxon>Bacillati</taxon>
        <taxon>Actinomycetota</taxon>
        <taxon>Actinomycetes</taxon>
        <taxon>Pseudonocardiales</taxon>
        <taxon>Pseudonocardiaceae</taxon>
        <taxon>Allokutzneria</taxon>
    </lineage>
</organism>
<dbReference type="Pfam" id="PF14430">
    <property type="entry name" value="Imm1"/>
    <property type="match status" value="1"/>
</dbReference>
<gene>
    <name evidence="1" type="ORF">GCM10022247_35460</name>
</gene>
<name>A0ABP7SDG3_9PSEU</name>
<protein>
    <recommendedName>
        <fullName evidence="3">Immunity protein Imm1</fullName>
    </recommendedName>
</protein>
<sequence>MAYRADQPRKRRPPPLSVTALHVWYDVTNRDGEVLEDGPAIDAFLDRLVADEGATMASLVRSEDTTVWPPTLDLLVGLGGDLDVGVMQCGDHDGVWCSSAPQDSGWDIVAYDYMGTGHDFPTNAVIPLAQIRAAVHEYVTTGKRPETVVWQKLR</sequence>
<keyword evidence="2" id="KW-1185">Reference proteome</keyword>
<accession>A0ABP7SDG3</accession>
<dbReference type="InterPro" id="IPR025680">
    <property type="entry name" value="DddI"/>
</dbReference>